<feature type="domain" description="Lipid/polyisoprenoid-binding YceI-like" evidence="1">
    <location>
        <begin position="51"/>
        <end position="180"/>
    </location>
</feature>
<reference evidence="2" key="1">
    <citation type="submission" date="2023-07" db="EMBL/GenBank/DDBJ databases">
        <title>Genomic Encyclopedia of Type Strains, Phase IV (KMG-IV): sequencing the most valuable type-strain genomes for metagenomic binning, comparative biology and taxonomic classification.</title>
        <authorList>
            <person name="Goeker M."/>
        </authorList>
    </citation>
    <scope>NUCLEOTIDE SEQUENCE</scope>
    <source>
        <strain evidence="2">DSM 26174</strain>
    </source>
</reference>
<dbReference type="InterPro" id="IPR007372">
    <property type="entry name" value="Lipid/polyisoprenoid-bd_YceI"/>
</dbReference>
<dbReference type="RefSeq" id="WP_309938872.1">
    <property type="nucleotide sequence ID" value="NZ_AP025305.1"/>
</dbReference>
<dbReference type="Gene3D" id="2.40.128.110">
    <property type="entry name" value="Lipid/polyisoprenoid-binding, YceI-like"/>
    <property type="match status" value="1"/>
</dbReference>
<dbReference type="AlphaFoldDB" id="A0AAE4BS14"/>
<dbReference type="InterPro" id="IPR036761">
    <property type="entry name" value="TTHA0802/YceI-like_sf"/>
</dbReference>
<sequence>MKRIIYPAIALAIGFANFSCENKTKEKQETIKEEVIESANDATINSSVLKLDENSIEVNWTAFKTTEKVGVKGKFDQIKVSNLNASETATDCINGIEFEILTASTNSGLEIRDNKITEFFFGKMANTESIKGKVISIDENGNATVSLTLNDVTKETTATVNIEDNTATMTGTINLDEWNGQEAVKSLNEKCEGLHKGSDGITKLWPDVSFEIKGKLAPQKIG</sequence>
<dbReference type="Pfam" id="PF04264">
    <property type="entry name" value="YceI"/>
    <property type="match status" value="1"/>
</dbReference>
<accession>A0AAE4BS14</accession>
<comment type="caution">
    <text evidence="2">The sequence shown here is derived from an EMBL/GenBank/DDBJ whole genome shotgun (WGS) entry which is preliminary data.</text>
</comment>
<dbReference type="SUPFAM" id="SSF101874">
    <property type="entry name" value="YceI-like"/>
    <property type="match status" value="1"/>
</dbReference>
<protein>
    <submittedName>
        <fullName evidence="2">Polyisoprenoid-binding protein YceI</fullName>
    </submittedName>
</protein>
<dbReference type="EMBL" id="JAVDQD010000002">
    <property type="protein sequence ID" value="MDR6239276.1"/>
    <property type="molecule type" value="Genomic_DNA"/>
</dbReference>
<proteinExistence type="predicted"/>
<evidence type="ECO:0000313" key="2">
    <source>
        <dbReference type="EMBL" id="MDR6239276.1"/>
    </source>
</evidence>
<gene>
    <name evidence="2" type="ORF">HNQ88_002313</name>
</gene>
<dbReference type="Proteomes" id="UP001185092">
    <property type="component" value="Unassembled WGS sequence"/>
</dbReference>
<keyword evidence="3" id="KW-1185">Reference proteome</keyword>
<evidence type="ECO:0000313" key="3">
    <source>
        <dbReference type="Proteomes" id="UP001185092"/>
    </source>
</evidence>
<evidence type="ECO:0000259" key="1">
    <source>
        <dbReference type="Pfam" id="PF04264"/>
    </source>
</evidence>
<name>A0AAE4BS14_9BACT</name>
<organism evidence="2 3">
    <name type="scientific">Aureibacter tunicatorum</name>
    <dbReference type="NCBI Taxonomy" id="866807"/>
    <lineage>
        <taxon>Bacteria</taxon>
        <taxon>Pseudomonadati</taxon>
        <taxon>Bacteroidota</taxon>
        <taxon>Cytophagia</taxon>
        <taxon>Cytophagales</taxon>
        <taxon>Persicobacteraceae</taxon>
        <taxon>Aureibacter</taxon>
    </lineage>
</organism>